<gene>
    <name evidence="2" type="ORF">HNV11_06335</name>
</gene>
<dbReference type="RefSeq" id="WP_171738870.1">
    <property type="nucleotide sequence ID" value="NZ_CP053435.1"/>
</dbReference>
<dbReference type="KEGG" id="stae:HNV11_06335"/>
<evidence type="ECO:0000256" key="1">
    <source>
        <dbReference type="SAM" id="MobiDB-lite"/>
    </source>
</evidence>
<dbReference type="Proteomes" id="UP000502756">
    <property type="component" value="Chromosome"/>
</dbReference>
<protein>
    <submittedName>
        <fullName evidence="2">Uncharacterized protein</fullName>
    </submittedName>
</protein>
<name>A0A6M5Y8F4_9BACT</name>
<dbReference type="EMBL" id="CP053435">
    <property type="protein sequence ID" value="QJW89032.1"/>
    <property type="molecule type" value="Genomic_DNA"/>
</dbReference>
<keyword evidence="3" id="KW-1185">Reference proteome</keyword>
<dbReference type="AlphaFoldDB" id="A0A6M5Y8F4"/>
<evidence type="ECO:0000313" key="2">
    <source>
        <dbReference type="EMBL" id="QJW89032.1"/>
    </source>
</evidence>
<accession>A0A6M5Y8F4</accession>
<sequence length="94" mass="10574">MDEQLKLILALLGLLVASGLLTYFTKPSPYMPVETKRKRKKKIRLRDAQPYLTEDGFVALNIDRPYAKVKTQSSEAGGHNTLDFNRPEPNADVA</sequence>
<reference evidence="2 3" key="1">
    <citation type="submission" date="2020-05" db="EMBL/GenBank/DDBJ databases">
        <title>Genome sequencing of Spirosoma sp. TS118.</title>
        <authorList>
            <person name="Lee J.-H."/>
            <person name="Jeong S."/>
            <person name="Zhao L."/>
            <person name="Jung J.-H."/>
            <person name="Kim M.-K."/>
            <person name="Lim S."/>
        </authorList>
    </citation>
    <scope>NUCLEOTIDE SEQUENCE [LARGE SCALE GENOMIC DNA]</scope>
    <source>
        <strain evidence="2 3">TS118</strain>
    </source>
</reference>
<feature type="region of interest" description="Disordered" evidence="1">
    <location>
        <begin position="69"/>
        <end position="94"/>
    </location>
</feature>
<evidence type="ECO:0000313" key="3">
    <source>
        <dbReference type="Proteomes" id="UP000502756"/>
    </source>
</evidence>
<proteinExistence type="predicted"/>
<organism evidence="2 3">
    <name type="scientific">Spirosoma taeanense</name>
    <dbReference type="NCBI Taxonomy" id="2735870"/>
    <lineage>
        <taxon>Bacteria</taxon>
        <taxon>Pseudomonadati</taxon>
        <taxon>Bacteroidota</taxon>
        <taxon>Cytophagia</taxon>
        <taxon>Cytophagales</taxon>
        <taxon>Cytophagaceae</taxon>
        <taxon>Spirosoma</taxon>
    </lineage>
</organism>